<dbReference type="PROSITE" id="PS51257">
    <property type="entry name" value="PROKAR_LIPOPROTEIN"/>
    <property type="match status" value="1"/>
</dbReference>
<dbReference type="EMBL" id="FNRF01000001">
    <property type="protein sequence ID" value="SEA12871.1"/>
    <property type="molecule type" value="Genomic_DNA"/>
</dbReference>
<reference evidence="1 2" key="1">
    <citation type="submission" date="2016-10" db="EMBL/GenBank/DDBJ databases">
        <authorList>
            <person name="de Groot N.N."/>
        </authorList>
    </citation>
    <scope>NUCLEOTIDE SEQUENCE [LARGE SCALE GENOMIC DNA]</scope>
    <source>
        <strain evidence="1 2">D31d</strain>
    </source>
</reference>
<gene>
    <name evidence="1" type="ORF">SAMN05216462_0726</name>
</gene>
<evidence type="ECO:0000313" key="2">
    <source>
        <dbReference type="Proteomes" id="UP000182257"/>
    </source>
</evidence>
<evidence type="ECO:0008006" key="3">
    <source>
        <dbReference type="Google" id="ProtNLM"/>
    </source>
</evidence>
<dbReference type="Proteomes" id="UP000182257">
    <property type="component" value="Unassembled WGS sequence"/>
</dbReference>
<sequence length="167" mass="18473">MKRTIEMITMTLIIIVFAAFVGSTLMGCGSDDGSIIVTGDFHVRDVANSGCKSTSHTRSEYPEYFEFKACDGGYLSVNHVNASFNCAPGELKIEATIDGNVIKILETEETSLANCICPYDLYCEVGPLSNGDYEVVIYRGSFEIPAHKFSITYNKRLNAKYEVTYDN</sequence>
<evidence type="ECO:0000313" key="1">
    <source>
        <dbReference type="EMBL" id="SEA12871.1"/>
    </source>
</evidence>
<organism evidence="1 2">
    <name type="scientific">Xylanibacter ruminicola</name>
    <name type="common">Prevotella ruminicola</name>
    <dbReference type="NCBI Taxonomy" id="839"/>
    <lineage>
        <taxon>Bacteria</taxon>
        <taxon>Pseudomonadati</taxon>
        <taxon>Bacteroidota</taxon>
        <taxon>Bacteroidia</taxon>
        <taxon>Bacteroidales</taxon>
        <taxon>Prevotellaceae</taxon>
        <taxon>Xylanibacter</taxon>
    </lineage>
</organism>
<proteinExistence type="predicted"/>
<dbReference type="AlphaFoldDB" id="A0A1H3YNV1"/>
<protein>
    <recommendedName>
        <fullName evidence="3">Lipoprotein</fullName>
    </recommendedName>
</protein>
<accession>A0A1H3YNV1</accession>
<name>A0A1H3YNV1_XYLRU</name>